<keyword evidence="1" id="KW-0472">Membrane</keyword>
<dbReference type="AlphaFoldDB" id="A0A380JTW7"/>
<dbReference type="Proteomes" id="UP000254797">
    <property type="component" value="Unassembled WGS sequence"/>
</dbReference>
<evidence type="ECO:0000313" key="3">
    <source>
        <dbReference type="Proteomes" id="UP000254797"/>
    </source>
</evidence>
<dbReference type="Gene3D" id="1.10.1760.20">
    <property type="match status" value="1"/>
</dbReference>
<accession>A0A380JTW7</accession>
<keyword evidence="1" id="KW-0812">Transmembrane</keyword>
<dbReference type="InterPro" id="IPR024529">
    <property type="entry name" value="ECF_trnsprt_substrate-spec"/>
</dbReference>
<feature type="transmembrane region" description="Helical" evidence="1">
    <location>
        <begin position="60"/>
        <end position="84"/>
    </location>
</feature>
<feature type="transmembrane region" description="Helical" evidence="1">
    <location>
        <begin position="96"/>
        <end position="114"/>
    </location>
</feature>
<organism evidence="2 3">
    <name type="scientific">Streptococcus dysgalactiae subsp. dysgalactiae</name>
    <dbReference type="NCBI Taxonomy" id="99822"/>
    <lineage>
        <taxon>Bacteria</taxon>
        <taxon>Bacillati</taxon>
        <taxon>Bacillota</taxon>
        <taxon>Bacilli</taxon>
        <taxon>Lactobacillales</taxon>
        <taxon>Streptococcaceae</taxon>
        <taxon>Streptococcus</taxon>
    </lineage>
</organism>
<reference evidence="2 3" key="1">
    <citation type="submission" date="2018-06" db="EMBL/GenBank/DDBJ databases">
        <authorList>
            <consortium name="Pathogen Informatics"/>
            <person name="Doyle S."/>
        </authorList>
    </citation>
    <scope>NUCLEOTIDE SEQUENCE [LARGE SCALE GENOMIC DNA]</scope>
    <source>
        <strain evidence="2 3">NCTC4670</strain>
    </source>
</reference>
<dbReference type="Pfam" id="PF12822">
    <property type="entry name" value="ECF_trnsprt"/>
    <property type="match status" value="1"/>
</dbReference>
<feature type="transmembrane region" description="Helical" evidence="1">
    <location>
        <begin position="12"/>
        <end position="30"/>
    </location>
</feature>
<evidence type="ECO:0000256" key="1">
    <source>
        <dbReference type="SAM" id="Phobius"/>
    </source>
</evidence>
<feature type="transmembrane region" description="Helical" evidence="1">
    <location>
        <begin position="156"/>
        <end position="181"/>
    </location>
</feature>
<dbReference type="RefSeq" id="WP_115246017.1">
    <property type="nucleotide sequence ID" value="NZ_JAIEZZ010000013.1"/>
</dbReference>
<protein>
    <submittedName>
        <fullName evidence="2">Integral membrane protein</fullName>
    </submittedName>
</protein>
<keyword evidence="1" id="KW-1133">Transmembrane helix</keyword>
<dbReference type="GO" id="GO:0022857">
    <property type="term" value="F:transmembrane transporter activity"/>
    <property type="evidence" value="ECO:0007669"/>
    <property type="project" value="InterPro"/>
</dbReference>
<evidence type="ECO:0000313" key="2">
    <source>
        <dbReference type="EMBL" id="SUN49229.1"/>
    </source>
</evidence>
<gene>
    <name evidence="2" type="primary">panT</name>
    <name evidence="2" type="ORF">NCTC4670_00910</name>
</gene>
<dbReference type="EMBL" id="UHFG01000004">
    <property type="protein sequence ID" value="SUN49229.1"/>
    <property type="molecule type" value="Genomic_DNA"/>
</dbReference>
<proteinExistence type="predicted"/>
<name>A0A380JTW7_STRDY</name>
<sequence>MNRHKSSDISRVAIFFAIMLVIHFISSLVFNLWPVPIKPTLVHIPVIVASIMYGPRIGTILGGLMGVISVVTNTVVLLPTSYLFSPFVDQGNLASLMIAMVPRLLIGITPYYCYKFIHNKFGLVLSGLVGSLTNTVFVLSGIFVFFSTVFGGNIKALLATIVSTNAIVEMIISALITFTLIPTLSKLNRKLS</sequence>
<feature type="transmembrane region" description="Helical" evidence="1">
    <location>
        <begin position="121"/>
        <end position="150"/>
    </location>
</feature>